<organism evidence="8 9">
    <name type="scientific">Mucuna pruriens</name>
    <name type="common">Velvet bean</name>
    <name type="synonym">Dolichos pruriens</name>
    <dbReference type="NCBI Taxonomy" id="157652"/>
    <lineage>
        <taxon>Eukaryota</taxon>
        <taxon>Viridiplantae</taxon>
        <taxon>Streptophyta</taxon>
        <taxon>Embryophyta</taxon>
        <taxon>Tracheophyta</taxon>
        <taxon>Spermatophyta</taxon>
        <taxon>Magnoliopsida</taxon>
        <taxon>eudicotyledons</taxon>
        <taxon>Gunneridae</taxon>
        <taxon>Pentapetalae</taxon>
        <taxon>rosids</taxon>
        <taxon>fabids</taxon>
        <taxon>Fabales</taxon>
        <taxon>Fabaceae</taxon>
        <taxon>Papilionoideae</taxon>
        <taxon>50 kb inversion clade</taxon>
        <taxon>NPAAA clade</taxon>
        <taxon>indigoferoid/millettioid clade</taxon>
        <taxon>Phaseoleae</taxon>
        <taxon>Mucuna</taxon>
    </lineage>
</organism>
<evidence type="ECO:0000256" key="3">
    <source>
        <dbReference type="ARBA" id="ARBA00022722"/>
    </source>
</evidence>
<dbReference type="InterPro" id="IPR001584">
    <property type="entry name" value="Integrase_cat-core"/>
</dbReference>
<keyword evidence="5" id="KW-0378">Hydrolase</keyword>
<dbReference type="InterPro" id="IPR012337">
    <property type="entry name" value="RNaseH-like_sf"/>
</dbReference>
<evidence type="ECO:0000256" key="5">
    <source>
        <dbReference type="ARBA" id="ARBA00022801"/>
    </source>
</evidence>
<keyword evidence="1" id="KW-0808">Transferase</keyword>
<dbReference type="GO" id="GO:0004519">
    <property type="term" value="F:endonuclease activity"/>
    <property type="evidence" value="ECO:0007669"/>
    <property type="project" value="UniProtKB-KW"/>
</dbReference>
<dbReference type="GO" id="GO:0015074">
    <property type="term" value="P:DNA integration"/>
    <property type="evidence" value="ECO:0007669"/>
    <property type="project" value="InterPro"/>
</dbReference>
<sequence length="225" mass="25607">MDLAQLNYTTTEKELLAIIFALDKLCSYLLGSKIIIFSDHATFQFLLHLSFHQRHPGYTKRKLKVMLNTTYGMIHTFGDFVEIKSFAVSPPLLSFSIRRATMDQLGQPRKCLTMGSTSLPFSETPINLSPPTNNVEAAATKTNDVEVVVDFLKSNIFYKFGVSKALISDQGSHFYNRAMSSLLEKYGVMHRVAIIYHPQTNNQDEIFNKEIMKILQKMANPSWKD</sequence>
<proteinExistence type="predicted"/>
<evidence type="ECO:0000259" key="7">
    <source>
        <dbReference type="PROSITE" id="PS50994"/>
    </source>
</evidence>
<reference evidence="8" key="1">
    <citation type="submission" date="2018-05" db="EMBL/GenBank/DDBJ databases">
        <title>Draft genome of Mucuna pruriens seed.</title>
        <authorList>
            <person name="Nnadi N.E."/>
            <person name="Vos R."/>
            <person name="Hasami M.H."/>
            <person name="Devisetty U.K."/>
            <person name="Aguiy J.C."/>
        </authorList>
    </citation>
    <scope>NUCLEOTIDE SEQUENCE [LARGE SCALE GENOMIC DNA]</scope>
    <source>
        <strain evidence="8">JCA_2017</strain>
    </source>
</reference>
<evidence type="ECO:0000256" key="6">
    <source>
        <dbReference type="ARBA" id="ARBA00022918"/>
    </source>
</evidence>
<dbReference type="SUPFAM" id="SSF56672">
    <property type="entry name" value="DNA/RNA polymerases"/>
    <property type="match status" value="1"/>
</dbReference>
<keyword evidence="9" id="KW-1185">Reference proteome</keyword>
<dbReference type="EMBL" id="QJKJ01008911">
    <property type="protein sequence ID" value="RDX78282.1"/>
    <property type="molecule type" value="Genomic_DNA"/>
</dbReference>
<dbReference type="OrthoDB" id="1700743at2759"/>
<dbReference type="Pfam" id="PF00665">
    <property type="entry name" value="rve"/>
    <property type="match status" value="1"/>
</dbReference>
<evidence type="ECO:0000256" key="1">
    <source>
        <dbReference type="ARBA" id="ARBA00022679"/>
    </source>
</evidence>
<protein>
    <recommendedName>
        <fullName evidence="7">Integrase catalytic domain-containing protein</fullName>
    </recommendedName>
</protein>
<comment type="caution">
    <text evidence="8">The sequence shown here is derived from an EMBL/GenBank/DDBJ whole genome shotgun (WGS) entry which is preliminary data.</text>
</comment>
<feature type="domain" description="Integrase catalytic" evidence="7">
    <location>
        <begin position="86"/>
        <end position="225"/>
    </location>
</feature>
<evidence type="ECO:0000313" key="8">
    <source>
        <dbReference type="EMBL" id="RDX78282.1"/>
    </source>
</evidence>
<dbReference type="GO" id="GO:0003676">
    <property type="term" value="F:nucleic acid binding"/>
    <property type="evidence" value="ECO:0007669"/>
    <property type="project" value="InterPro"/>
</dbReference>
<dbReference type="GO" id="GO:0003964">
    <property type="term" value="F:RNA-directed DNA polymerase activity"/>
    <property type="evidence" value="ECO:0007669"/>
    <property type="project" value="UniProtKB-KW"/>
</dbReference>
<dbReference type="SUPFAM" id="SSF53098">
    <property type="entry name" value="Ribonuclease H-like"/>
    <property type="match status" value="1"/>
</dbReference>
<gene>
    <name evidence="8" type="ORF">CR513_41453</name>
</gene>
<keyword evidence="3" id="KW-0540">Nuclease</keyword>
<dbReference type="InterPro" id="IPR050951">
    <property type="entry name" value="Retrovirus_Pol_polyprotein"/>
</dbReference>
<dbReference type="PROSITE" id="PS50994">
    <property type="entry name" value="INTEGRASE"/>
    <property type="match status" value="1"/>
</dbReference>
<dbReference type="PANTHER" id="PTHR37984">
    <property type="entry name" value="PROTEIN CBG26694"/>
    <property type="match status" value="1"/>
</dbReference>
<dbReference type="InterPro" id="IPR036397">
    <property type="entry name" value="RNaseH_sf"/>
</dbReference>
<name>A0A371FJ17_MUCPR</name>
<evidence type="ECO:0000256" key="4">
    <source>
        <dbReference type="ARBA" id="ARBA00022759"/>
    </source>
</evidence>
<dbReference type="PANTHER" id="PTHR37984:SF5">
    <property type="entry name" value="PROTEIN NYNRIN-LIKE"/>
    <property type="match status" value="1"/>
</dbReference>
<accession>A0A371FJ17</accession>
<dbReference type="InterPro" id="IPR041373">
    <property type="entry name" value="RT_RNaseH"/>
</dbReference>
<feature type="non-terminal residue" evidence="8">
    <location>
        <position position="1"/>
    </location>
</feature>
<dbReference type="InterPro" id="IPR043502">
    <property type="entry name" value="DNA/RNA_pol_sf"/>
</dbReference>
<dbReference type="Pfam" id="PF17917">
    <property type="entry name" value="RT_RNaseH"/>
    <property type="match status" value="1"/>
</dbReference>
<evidence type="ECO:0000313" key="9">
    <source>
        <dbReference type="Proteomes" id="UP000257109"/>
    </source>
</evidence>
<dbReference type="AlphaFoldDB" id="A0A371FJ17"/>
<keyword evidence="6" id="KW-0695">RNA-directed DNA polymerase</keyword>
<dbReference type="GO" id="GO:0016787">
    <property type="term" value="F:hydrolase activity"/>
    <property type="evidence" value="ECO:0007669"/>
    <property type="project" value="UniProtKB-KW"/>
</dbReference>
<keyword evidence="4" id="KW-0255">Endonuclease</keyword>
<evidence type="ECO:0000256" key="2">
    <source>
        <dbReference type="ARBA" id="ARBA00022695"/>
    </source>
</evidence>
<dbReference type="Gene3D" id="3.30.420.10">
    <property type="entry name" value="Ribonuclease H-like superfamily/Ribonuclease H"/>
    <property type="match status" value="1"/>
</dbReference>
<keyword evidence="2" id="KW-0548">Nucleotidyltransferase</keyword>
<dbReference type="Proteomes" id="UP000257109">
    <property type="component" value="Unassembled WGS sequence"/>
</dbReference>